<dbReference type="PANTHER" id="PTHR34222">
    <property type="entry name" value="GAG_PRE-INTEGRS DOMAIN-CONTAINING PROTEIN"/>
    <property type="match status" value="1"/>
</dbReference>
<name>A0A151S9Q9_CAJCA</name>
<dbReference type="EMBL" id="KQ483436">
    <property type="protein sequence ID" value="KYP51534.1"/>
    <property type="molecule type" value="Genomic_DNA"/>
</dbReference>
<reference evidence="1" key="1">
    <citation type="journal article" date="2012" name="Nat. Biotechnol.">
        <title>Draft genome sequence of pigeonpea (Cajanus cajan), an orphan legume crop of resource-poor farmers.</title>
        <authorList>
            <person name="Varshney R.K."/>
            <person name="Chen W."/>
            <person name="Li Y."/>
            <person name="Bharti A.K."/>
            <person name="Saxena R.K."/>
            <person name="Schlueter J.A."/>
            <person name="Donoghue M.T."/>
            <person name="Azam S."/>
            <person name="Fan G."/>
            <person name="Whaley A.M."/>
            <person name="Farmer A.D."/>
            <person name="Sheridan J."/>
            <person name="Iwata A."/>
            <person name="Tuteja R."/>
            <person name="Penmetsa R.V."/>
            <person name="Wu W."/>
            <person name="Upadhyaya H.D."/>
            <person name="Yang S.P."/>
            <person name="Shah T."/>
            <person name="Saxena K.B."/>
            <person name="Michael T."/>
            <person name="McCombie W.R."/>
            <person name="Yang B."/>
            <person name="Zhang G."/>
            <person name="Yang H."/>
            <person name="Wang J."/>
            <person name="Spillane C."/>
            <person name="Cook D.R."/>
            <person name="May G.D."/>
            <person name="Xu X."/>
            <person name="Jackson S.A."/>
        </authorList>
    </citation>
    <scope>NUCLEOTIDE SEQUENCE [LARGE SCALE GENOMIC DNA]</scope>
</reference>
<dbReference type="Gramene" id="C.cajan_25321.t">
    <property type="protein sequence ID" value="C.cajan_25321.t.cds1"/>
    <property type="gene ID" value="C.cajan_25321"/>
</dbReference>
<gene>
    <name evidence="1" type="ORF">KK1_026561</name>
</gene>
<protein>
    <recommendedName>
        <fullName evidence="3">Retrotransposon gag domain-containing protein</fullName>
    </recommendedName>
</protein>
<evidence type="ECO:0000313" key="2">
    <source>
        <dbReference type="Proteomes" id="UP000075243"/>
    </source>
</evidence>
<evidence type="ECO:0008006" key="3">
    <source>
        <dbReference type="Google" id="ProtNLM"/>
    </source>
</evidence>
<dbReference type="OMA" id="SHEEADW"/>
<dbReference type="AlphaFoldDB" id="A0A151S9Q9"/>
<dbReference type="Proteomes" id="UP000075243">
    <property type="component" value="Unassembled WGS sequence"/>
</dbReference>
<keyword evidence="2" id="KW-1185">Reference proteome</keyword>
<dbReference type="PANTHER" id="PTHR34222:SF37">
    <property type="entry name" value="RETROTRANSPOSON GAG DOMAIN-CONTAINING PROTEIN"/>
    <property type="match status" value="1"/>
</dbReference>
<sequence length="359" mass="40924">MAEIKNSVIENGDNKFQNAGELQNVHSAYRLNGKNYLKWSQLIKTILKAKGKVSHLIGDAPTEGDAKFKSWGEDSMIMAWLWNSMVSETSNTCMFLNSTKAIWIAIDETYSKAKDAAQIYEVKVKTMAAKQGTKTVTEYANQLKSLWMELDHYRVIKAKCYKDSAILRQYIEQGRVHDFLVGLNQEYDQVKIQILGKKKVPRLNEVVAIIRSEQSKRSLRLETPTIDSSAMIVKGAITMVAEQKKTGLLPNGEKKNEGVWCTYCNKPRHMRDKCWKLHGKPQSKDWGHKGSPPRRGAQVHVATSLVSQEGPIQLNHQELERVRSFLSKLEKPTRMCSLTYSGKFPFSFGFNVSNTHYRF</sequence>
<proteinExistence type="predicted"/>
<accession>A0A151S9Q9</accession>
<evidence type="ECO:0000313" key="1">
    <source>
        <dbReference type="EMBL" id="KYP51534.1"/>
    </source>
</evidence>
<organism evidence="1 2">
    <name type="scientific">Cajanus cajan</name>
    <name type="common">Pigeon pea</name>
    <name type="synonym">Cajanus indicus</name>
    <dbReference type="NCBI Taxonomy" id="3821"/>
    <lineage>
        <taxon>Eukaryota</taxon>
        <taxon>Viridiplantae</taxon>
        <taxon>Streptophyta</taxon>
        <taxon>Embryophyta</taxon>
        <taxon>Tracheophyta</taxon>
        <taxon>Spermatophyta</taxon>
        <taxon>Magnoliopsida</taxon>
        <taxon>eudicotyledons</taxon>
        <taxon>Gunneridae</taxon>
        <taxon>Pentapetalae</taxon>
        <taxon>rosids</taxon>
        <taxon>fabids</taxon>
        <taxon>Fabales</taxon>
        <taxon>Fabaceae</taxon>
        <taxon>Papilionoideae</taxon>
        <taxon>50 kb inversion clade</taxon>
        <taxon>NPAAA clade</taxon>
        <taxon>indigoferoid/millettioid clade</taxon>
        <taxon>Phaseoleae</taxon>
        <taxon>Cajanus</taxon>
    </lineage>
</organism>